<organism evidence="5 6">
    <name type="scientific">Caulobacter segnis</name>
    <dbReference type="NCBI Taxonomy" id="88688"/>
    <lineage>
        <taxon>Bacteria</taxon>
        <taxon>Pseudomonadati</taxon>
        <taxon>Pseudomonadota</taxon>
        <taxon>Alphaproteobacteria</taxon>
        <taxon>Caulobacterales</taxon>
        <taxon>Caulobacteraceae</taxon>
        <taxon>Caulobacter</taxon>
    </lineage>
</organism>
<proteinExistence type="inferred from homology"/>
<feature type="domain" description="Beta-lactamase class A catalytic" evidence="4">
    <location>
        <begin position="54"/>
        <end position="305"/>
    </location>
</feature>
<dbReference type="EC" id="3.5.2.6" evidence="3"/>
<dbReference type="GO" id="GO:0008800">
    <property type="term" value="F:beta-lactamase activity"/>
    <property type="evidence" value="ECO:0007669"/>
    <property type="project" value="UniProtKB-EC"/>
</dbReference>
<dbReference type="Proteomes" id="UP000249393">
    <property type="component" value="Unassembled WGS sequence"/>
</dbReference>
<comment type="catalytic activity">
    <reaction evidence="1">
        <text>a beta-lactam + H2O = a substituted beta-amino acid</text>
        <dbReference type="Rhea" id="RHEA:20401"/>
        <dbReference type="ChEBI" id="CHEBI:15377"/>
        <dbReference type="ChEBI" id="CHEBI:35627"/>
        <dbReference type="ChEBI" id="CHEBI:140347"/>
        <dbReference type="EC" id="3.5.2.6"/>
    </reaction>
</comment>
<evidence type="ECO:0000259" key="4">
    <source>
        <dbReference type="Pfam" id="PF13354"/>
    </source>
</evidence>
<reference evidence="5 6" key="1">
    <citation type="submission" date="2017-08" db="EMBL/GenBank/DDBJ databases">
        <title>Infants hospitalized years apart are colonized by the same room-sourced microbial strains.</title>
        <authorList>
            <person name="Brooks B."/>
            <person name="Olm M.R."/>
            <person name="Firek B.A."/>
            <person name="Baker R."/>
            <person name="Thomas B.C."/>
            <person name="Morowitz M.J."/>
            <person name="Banfield J.F."/>
        </authorList>
    </citation>
    <scope>NUCLEOTIDE SEQUENCE [LARGE SCALE GENOMIC DNA]</scope>
    <source>
        <strain evidence="5">S2_003_000_R2_4</strain>
    </source>
</reference>
<dbReference type="PROSITE" id="PS51257">
    <property type="entry name" value="PROKAR_LIPOPROTEIN"/>
    <property type="match status" value="1"/>
</dbReference>
<dbReference type="EMBL" id="QFQZ01000036">
    <property type="protein sequence ID" value="PZR33817.1"/>
    <property type="molecule type" value="Genomic_DNA"/>
</dbReference>
<dbReference type="InterPro" id="IPR000871">
    <property type="entry name" value="Beta-lactam_class-A"/>
</dbReference>
<dbReference type="InterPro" id="IPR012338">
    <property type="entry name" value="Beta-lactam/transpept-like"/>
</dbReference>
<dbReference type="PANTHER" id="PTHR35333">
    <property type="entry name" value="BETA-LACTAMASE"/>
    <property type="match status" value="1"/>
</dbReference>
<keyword evidence="5" id="KW-0378">Hydrolase</keyword>
<dbReference type="Pfam" id="PF13354">
    <property type="entry name" value="Beta-lactamase2"/>
    <property type="match status" value="1"/>
</dbReference>
<evidence type="ECO:0000313" key="6">
    <source>
        <dbReference type="Proteomes" id="UP000249393"/>
    </source>
</evidence>
<name>A0A2W5V4X7_9CAUL</name>
<dbReference type="Gene3D" id="3.40.710.10">
    <property type="entry name" value="DD-peptidase/beta-lactamase superfamily"/>
    <property type="match status" value="1"/>
</dbReference>
<dbReference type="SUPFAM" id="SSF56601">
    <property type="entry name" value="beta-lactamase/transpeptidase-like"/>
    <property type="match status" value="1"/>
</dbReference>
<dbReference type="PANTHER" id="PTHR35333:SF3">
    <property type="entry name" value="BETA-LACTAMASE-TYPE TRANSPEPTIDASE FOLD CONTAINING PROTEIN"/>
    <property type="match status" value="1"/>
</dbReference>
<accession>A0A2W5V4X7</accession>
<dbReference type="AlphaFoldDB" id="A0A2W5V4X7"/>
<sequence>MTRRAFLTALAALPIVAACREKPMLGQGEPAMDPKALQKAMEPIAARAAPAVLGVAAEDLGTRQLWGFNGDRSFVLGAAARVPILAAVAAEHAAGHLDLGETIAVRDVDLSPPPSRIADDWPARQAYTVRELQDLARAGDNTALDLLTKRIGGPGAVNGWLDVRQLAGISVDRYRRQIKTEAVGLGSFRQGWRGEAAWRQALEAIPPAQRGAAARRHEADPRDTATPVGMVRLLETFNTREVFASADPRPLLGGDPGYLAAVLPEGASIWQAAGSARPDLGGVAESHAVALIALKDGRRIALAVFLTRSPAEARAREAIIAEAGRTVMKSF</sequence>
<evidence type="ECO:0000256" key="1">
    <source>
        <dbReference type="ARBA" id="ARBA00001526"/>
    </source>
</evidence>
<dbReference type="GO" id="GO:0030655">
    <property type="term" value="P:beta-lactam antibiotic catabolic process"/>
    <property type="evidence" value="ECO:0007669"/>
    <property type="project" value="InterPro"/>
</dbReference>
<evidence type="ECO:0000256" key="3">
    <source>
        <dbReference type="ARBA" id="ARBA00012865"/>
    </source>
</evidence>
<protein>
    <recommendedName>
        <fullName evidence="3">beta-lactamase</fullName>
        <ecNumber evidence="3">3.5.2.6</ecNumber>
    </recommendedName>
</protein>
<dbReference type="InterPro" id="IPR045155">
    <property type="entry name" value="Beta-lactam_cat"/>
</dbReference>
<dbReference type="RefSeq" id="WP_304278293.1">
    <property type="nucleotide sequence ID" value="NZ_QFQZ01000036.1"/>
</dbReference>
<comment type="similarity">
    <text evidence="2">Belongs to the class-A beta-lactamase family.</text>
</comment>
<evidence type="ECO:0000256" key="2">
    <source>
        <dbReference type="ARBA" id="ARBA00009009"/>
    </source>
</evidence>
<comment type="caution">
    <text evidence="5">The sequence shown here is derived from an EMBL/GenBank/DDBJ whole genome shotgun (WGS) entry which is preliminary data.</text>
</comment>
<dbReference type="GO" id="GO:0046677">
    <property type="term" value="P:response to antibiotic"/>
    <property type="evidence" value="ECO:0007669"/>
    <property type="project" value="InterPro"/>
</dbReference>
<evidence type="ECO:0000313" key="5">
    <source>
        <dbReference type="EMBL" id="PZR33817.1"/>
    </source>
</evidence>
<gene>
    <name evidence="5" type="ORF">DI526_12440</name>
</gene>